<organism evidence="4 5">
    <name type="scientific">Fictibacillus macauensis ZFHKF-1</name>
    <dbReference type="NCBI Taxonomy" id="1196324"/>
    <lineage>
        <taxon>Bacteria</taxon>
        <taxon>Bacillati</taxon>
        <taxon>Bacillota</taxon>
        <taxon>Bacilli</taxon>
        <taxon>Bacillales</taxon>
        <taxon>Fictibacillaceae</taxon>
        <taxon>Fictibacillus</taxon>
    </lineage>
</organism>
<evidence type="ECO:0000313" key="4">
    <source>
        <dbReference type="EMBL" id="EIT87337.1"/>
    </source>
</evidence>
<keyword evidence="1" id="KW-0547">Nucleotide-binding</keyword>
<dbReference type="PATRIC" id="fig|1196324.3.peg.223"/>
<dbReference type="PANTHER" id="PTHR20953:SF3">
    <property type="entry name" value="P-LOOP CONTAINING NUCLEOSIDE TRIPHOSPHATE HYDROLASES SUPERFAMILY PROTEIN"/>
    <property type="match status" value="1"/>
</dbReference>
<name>I8AMU5_9BACL</name>
<dbReference type="AlphaFoldDB" id="I8AMU5"/>
<dbReference type="NCBIfam" id="TIGR02858">
    <property type="entry name" value="spore_III_AA"/>
    <property type="match status" value="1"/>
</dbReference>
<comment type="caution">
    <text evidence="4">The sequence shown here is derived from an EMBL/GenBank/DDBJ whole genome shotgun (WGS) entry which is preliminary data.</text>
</comment>
<dbReference type="RefSeq" id="WP_007200329.1">
    <property type="nucleotide sequence ID" value="NZ_AKKV01000007.1"/>
</dbReference>
<dbReference type="SMART" id="SM00382">
    <property type="entry name" value="AAA"/>
    <property type="match status" value="1"/>
</dbReference>
<dbReference type="PANTHER" id="PTHR20953">
    <property type="entry name" value="KINASE-RELATED"/>
    <property type="match status" value="1"/>
</dbReference>
<dbReference type="GO" id="GO:0005524">
    <property type="term" value="F:ATP binding"/>
    <property type="evidence" value="ECO:0007669"/>
    <property type="project" value="UniProtKB-KW"/>
</dbReference>
<evidence type="ECO:0000256" key="2">
    <source>
        <dbReference type="ARBA" id="ARBA00022840"/>
    </source>
</evidence>
<gene>
    <name evidence="4" type="ORF">A374_01114</name>
</gene>
<protein>
    <submittedName>
        <fullName evidence="4">Stage III sporulation protein AA</fullName>
    </submittedName>
</protein>
<dbReference type="Pfam" id="PF19568">
    <property type="entry name" value="Spore_III_AA"/>
    <property type="match status" value="1"/>
</dbReference>
<sequence>MKHIIDMLPERLSVGLQQLPSRLLGQIEEIRVRLKKPLEVMINGTPHFVPLKGGQDVSEEDGVQLLSKLSRHSLYALEEELKRGYITIKGGHRIGLAGKVITERGEVKAIRDIGSFNIRVARQVIGSAEPLRAALCDNNRWLNTLIIGAPQTGKTTLLRDLARLISVGDEQTRISSRKVGIVDERSEIAGSVRGIPQFELGSRVDVLDACPKAEGMMMLIRSMSPEILIVDEIGRKEDVEAMIEAMHAGVGLIATAHGYSLQEAMKRPALEALASLQIFDVFIELTRGETPGIVRRITQATGRSRLVT</sequence>
<dbReference type="Proteomes" id="UP000004080">
    <property type="component" value="Unassembled WGS sequence"/>
</dbReference>
<evidence type="ECO:0000256" key="1">
    <source>
        <dbReference type="ARBA" id="ARBA00022741"/>
    </source>
</evidence>
<dbReference type="SUPFAM" id="SSF52540">
    <property type="entry name" value="P-loop containing nucleoside triphosphate hydrolases"/>
    <property type="match status" value="1"/>
</dbReference>
<dbReference type="Gene3D" id="3.40.50.300">
    <property type="entry name" value="P-loop containing nucleotide triphosphate hydrolases"/>
    <property type="match status" value="1"/>
</dbReference>
<reference evidence="4 5" key="1">
    <citation type="journal article" date="2012" name="J. Bacteriol.">
        <title>Genome of Bacillus macauensis ZFHKF-1, a Long-Chain-Forming Bacterium.</title>
        <authorList>
            <person name="Cai L."/>
            <person name="Zhang T."/>
        </authorList>
    </citation>
    <scope>NUCLEOTIDE SEQUENCE [LARGE SCALE GENOMIC DNA]</scope>
    <source>
        <strain evidence="4 5">ZFHKF-1</strain>
    </source>
</reference>
<dbReference type="STRING" id="1196324.A374_01114"/>
<dbReference type="EMBL" id="AKKV01000007">
    <property type="protein sequence ID" value="EIT87337.1"/>
    <property type="molecule type" value="Genomic_DNA"/>
</dbReference>
<keyword evidence="5" id="KW-1185">Reference proteome</keyword>
<dbReference type="InterPro" id="IPR003593">
    <property type="entry name" value="AAA+_ATPase"/>
</dbReference>
<dbReference type="eggNOG" id="COG3854">
    <property type="taxonomic scope" value="Bacteria"/>
</dbReference>
<accession>I8AMU5</accession>
<dbReference type="InterPro" id="IPR014217">
    <property type="entry name" value="Spore_III_AA"/>
</dbReference>
<evidence type="ECO:0000259" key="3">
    <source>
        <dbReference type="SMART" id="SM00382"/>
    </source>
</evidence>
<feature type="domain" description="AAA+ ATPase" evidence="3">
    <location>
        <begin position="140"/>
        <end position="289"/>
    </location>
</feature>
<keyword evidence="2" id="KW-0067">ATP-binding</keyword>
<proteinExistence type="predicted"/>
<dbReference type="InterPro" id="IPR027417">
    <property type="entry name" value="P-loop_NTPase"/>
</dbReference>
<dbReference type="OrthoDB" id="9768243at2"/>
<evidence type="ECO:0000313" key="5">
    <source>
        <dbReference type="Proteomes" id="UP000004080"/>
    </source>
</evidence>
<dbReference type="InterPro" id="IPR045735">
    <property type="entry name" value="Spore_III_AA_AAA+_ATPase"/>
</dbReference>